<dbReference type="Proteomes" id="UP000660680">
    <property type="component" value="Unassembled WGS sequence"/>
</dbReference>
<name>A0A918GS28_9PSEU</name>
<gene>
    <name evidence="1" type="ORF">GCM10010171_61240</name>
</gene>
<dbReference type="RefSeq" id="WP_189214088.1">
    <property type="nucleotide sequence ID" value="NZ_BMRB01000009.1"/>
</dbReference>
<dbReference type="AlphaFoldDB" id="A0A918GS28"/>
<accession>A0A918GS28</accession>
<sequence length="440" mass="46541">MTLTAGWTLPAPTVITAGLHFPTSVAVAADGRVYVAESGLPFGGAPRGGRVWLLDPAADRQRTLVADGLAGPVTGLTWHEDVLYVSEGGAGRISSIDADGTRKVLVDGMPGPGNYHTNMAVVGPDRKLYFSQGAMANLGVVGLDAYEMGWLRRLPHANDVPGLDIVLTGASAVTRNPLPDLPGEQATTGAFAQFGTPTEPGQRIAAALPCTAAVMRCDLDGGGLELVAWGVRNAFGLGFLPDGRLLAVDQGADDRGSRPIGNAPDLLWEIRQGAWYGWPDFVGGEPVTAPRFAPERGPALEFVLANHDELPPPERPLVEFEPHVAATKFAVVPSAAERFAGQLVVPLFGDEAPMCLPSGGPKLGRYLLRVDPTDWSTHRMTVGMPLHRPIDVAFGPDGGALYVLDFGEFEMSDEGVQARAGTGCLWRVEDWPGAMSEVED</sequence>
<dbReference type="Gene3D" id="2.120.10.30">
    <property type="entry name" value="TolB, C-terminal domain"/>
    <property type="match status" value="1"/>
</dbReference>
<dbReference type="EMBL" id="BMRB01000009">
    <property type="protein sequence ID" value="GGS57962.1"/>
    <property type="molecule type" value="Genomic_DNA"/>
</dbReference>
<protein>
    <recommendedName>
        <fullName evidence="3">Sugar dehydrogenase</fullName>
    </recommendedName>
</protein>
<dbReference type="InterPro" id="IPR011041">
    <property type="entry name" value="Quinoprot_gluc/sorb_DH_b-prop"/>
</dbReference>
<dbReference type="PANTHER" id="PTHR33546:SF1">
    <property type="entry name" value="LARGE, MULTIFUNCTIONAL SECRETED PROTEIN"/>
    <property type="match status" value="1"/>
</dbReference>
<keyword evidence="2" id="KW-1185">Reference proteome</keyword>
<dbReference type="PANTHER" id="PTHR33546">
    <property type="entry name" value="LARGE, MULTIFUNCTIONAL SECRETED PROTEIN-RELATED"/>
    <property type="match status" value="1"/>
</dbReference>
<comment type="caution">
    <text evidence="1">The sequence shown here is derived from an EMBL/GenBank/DDBJ whole genome shotgun (WGS) entry which is preliminary data.</text>
</comment>
<reference evidence="1" key="1">
    <citation type="journal article" date="2014" name="Int. J. Syst. Evol. Microbiol.">
        <title>Complete genome sequence of Corynebacterium casei LMG S-19264T (=DSM 44701T), isolated from a smear-ripened cheese.</title>
        <authorList>
            <consortium name="US DOE Joint Genome Institute (JGI-PGF)"/>
            <person name="Walter F."/>
            <person name="Albersmeier A."/>
            <person name="Kalinowski J."/>
            <person name="Ruckert C."/>
        </authorList>
    </citation>
    <scope>NUCLEOTIDE SEQUENCE</scope>
    <source>
        <strain evidence="1">JCM 3276</strain>
    </source>
</reference>
<evidence type="ECO:0000313" key="2">
    <source>
        <dbReference type="Proteomes" id="UP000660680"/>
    </source>
</evidence>
<evidence type="ECO:0000313" key="1">
    <source>
        <dbReference type="EMBL" id="GGS57962.1"/>
    </source>
</evidence>
<reference evidence="1" key="2">
    <citation type="submission" date="2020-09" db="EMBL/GenBank/DDBJ databases">
        <authorList>
            <person name="Sun Q."/>
            <person name="Ohkuma M."/>
        </authorList>
    </citation>
    <scope>NUCLEOTIDE SEQUENCE</scope>
    <source>
        <strain evidence="1">JCM 3276</strain>
    </source>
</reference>
<dbReference type="InterPro" id="IPR011042">
    <property type="entry name" value="6-blade_b-propeller_TolB-like"/>
</dbReference>
<evidence type="ECO:0008006" key="3">
    <source>
        <dbReference type="Google" id="ProtNLM"/>
    </source>
</evidence>
<proteinExistence type="predicted"/>
<organism evidence="1 2">
    <name type="scientific">Actinokineospora fastidiosa</name>
    <dbReference type="NCBI Taxonomy" id="1816"/>
    <lineage>
        <taxon>Bacteria</taxon>
        <taxon>Bacillati</taxon>
        <taxon>Actinomycetota</taxon>
        <taxon>Actinomycetes</taxon>
        <taxon>Pseudonocardiales</taxon>
        <taxon>Pseudonocardiaceae</taxon>
        <taxon>Actinokineospora</taxon>
    </lineage>
</organism>
<dbReference type="SUPFAM" id="SSF50952">
    <property type="entry name" value="Soluble quinoprotein glucose dehydrogenase"/>
    <property type="match status" value="1"/>
</dbReference>